<keyword evidence="2" id="KW-1185">Reference proteome</keyword>
<proteinExistence type="predicted"/>
<name>A0A0C2IYI6_THEKT</name>
<gene>
    <name evidence="1" type="ORF">RF11_13233</name>
</gene>
<accession>A0A0C2IYI6</accession>
<reference evidence="1 2" key="1">
    <citation type="journal article" date="2014" name="Genome Biol. Evol.">
        <title>The genome of the myxosporean Thelohanellus kitauei shows adaptations to nutrient acquisition within its fish host.</title>
        <authorList>
            <person name="Yang Y."/>
            <person name="Xiong J."/>
            <person name="Zhou Z."/>
            <person name="Huo F."/>
            <person name="Miao W."/>
            <person name="Ran C."/>
            <person name="Liu Y."/>
            <person name="Zhang J."/>
            <person name="Feng J."/>
            <person name="Wang M."/>
            <person name="Wang M."/>
            <person name="Wang L."/>
            <person name="Yao B."/>
        </authorList>
    </citation>
    <scope>NUCLEOTIDE SEQUENCE [LARGE SCALE GENOMIC DNA]</scope>
    <source>
        <strain evidence="1">Wuqing</strain>
    </source>
</reference>
<organism evidence="1 2">
    <name type="scientific">Thelohanellus kitauei</name>
    <name type="common">Myxosporean</name>
    <dbReference type="NCBI Taxonomy" id="669202"/>
    <lineage>
        <taxon>Eukaryota</taxon>
        <taxon>Metazoa</taxon>
        <taxon>Cnidaria</taxon>
        <taxon>Myxozoa</taxon>
        <taxon>Myxosporea</taxon>
        <taxon>Bivalvulida</taxon>
        <taxon>Platysporina</taxon>
        <taxon>Myxobolidae</taxon>
        <taxon>Thelohanellus</taxon>
    </lineage>
</organism>
<dbReference type="EMBL" id="JWZT01005182">
    <property type="protein sequence ID" value="KII61907.1"/>
    <property type="molecule type" value="Genomic_DNA"/>
</dbReference>
<comment type="caution">
    <text evidence="1">The sequence shown here is derived from an EMBL/GenBank/DDBJ whole genome shotgun (WGS) entry which is preliminary data.</text>
</comment>
<sequence>MTIEKFGWECDETNEKHEDIFIKHALLIIPKELTKFLIAKLVNDTPKLEMIAKHLKFFDSFEKNVVESIEICIQRFMFNTLKIEYFDETHQKIFRIMKIFLHEKFMSKNISKQDMEIIIFKFMNDNIEYIFKKCSYYVARVIVQKLQMIPRYNDSLIVSELTEKLKILDSADVSRNDGHINNSCDEYSDHIVFTSLKPPYFNESSSIFFELTTVEKSSLIDSIRYFGQSLRKLPMSFSIIKVSQLMSAISKIEVQDNSVSIIDLIYLSIGVLVENMTNKINENLTLIILKFFRSLKHHFKVWNEIQRRITNKLFTEKPEKEYNLYILQILKKHSLIDFQLADQYIFNILNENHNSKEIKNIILTLKMVVKNDVYFPSFLTLFRSILLISEIENNISAIKESSLKISYFFERVSNSSYNKSFLAKICDKVFVLQYSLPNSST</sequence>
<dbReference type="AlphaFoldDB" id="A0A0C2IYI6"/>
<protein>
    <submittedName>
        <fullName evidence="1">Uncharacterized protein</fullName>
    </submittedName>
</protein>
<evidence type="ECO:0000313" key="2">
    <source>
        <dbReference type="Proteomes" id="UP000031668"/>
    </source>
</evidence>
<evidence type="ECO:0000313" key="1">
    <source>
        <dbReference type="EMBL" id="KII61907.1"/>
    </source>
</evidence>
<dbReference type="Proteomes" id="UP000031668">
    <property type="component" value="Unassembled WGS sequence"/>
</dbReference>